<evidence type="ECO:0000256" key="1">
    <source>
        <dbReference type="SAM" id="SignalP"/>
    </source>
</evidence>
<dbReference type="RefSeq" id="WP_091731479.1">
    <property type="nucleotide sequence ID" value="NZ_FNQE01000027.1"/>
</dbReference>
<name>A0A1H3RFT2_9FIRM</name>
<keyword evidence="3" id="KW-1185">Reference proteome</keyword>
<sequence>MSRKFLTMVLVLAAVSITSVVGFAGGGSTTLKQATNVEAQKSEKEIDLIVNSENGIQTEEDIVLITIKGKEGSNVTLEVYLNSNVSTREDLQIAETIKDEDYTLLLTEDIQIKDLGTYSKEIKLKKGLYKIVAIKSNGIISHIDTKYILCMGTDDVDKILSNAKKAPLIPITDVIKTMINSK</sequence>
<protein>
    <submittedName>
        <fullName evidence="2">Uncharacterized protein</fullName>
    </submittedName>
</protein>
<organism evidence="2 3">
    <name type="scientific">Proteiniborus ethanoligenes</name>
    <dbReference type="NCBI Taxonomy" id="415015"/>
    <lineage>
        <taxon>Bacteria</taxon>
        <taxon>Bacillati</taxon>
        <taxon>Bacillota</taxon>
        <taxon>Clostridia</taxon>
        <taxon>Eubacteriales</taxon>
        <taxon>Proteiniborus</taxon>
    </lineage>
</organism>
<accession>A0A1H3RFT2</accession>
<keyword evidence="1" id="KW-0732">Signal</keyword>
<evidence type="ECO:0000313" key="3">
    <source>
        <dbReference type="Proteomes" id="UP000198625"/>
    </source>
</evidence>
<dbReference type="AlphaFoldDB" id="A0A1H3RFT2"/>
<feature type="chain" id="PRO_5039580940" evidence="1">
    <location>
        <begin position="25"/>
        <end position="182"/>
    </location>
</feature>
<feature type="signal peptide" evidence="1">
    <location>
        <begin position="1"/>
        <end position="24"/>
    </location>
</feature>
<reference evidence="2 3" key="1">
    <citation type="submission" date="2016-10" db="EMBL/GenBank/DDBJ databases">
        <authorList>
            <person name="de Groot N.N."/>
        </authorList>
    </citation>
    <scope>NUCLEOTIDE SEQUENCE [LARGE SCALE GENOMIC DNA]</scope>
    <source>
        <strain evidence="2 3">DSM 21650</strain>
    </source>
</reference>
<dbReference type="Proteomes" id="UP000198625">
    <property type="component" value="Unassembled WGS sequence"/>
</dbReference>
<evidence type="ECO:0000313" key="2">
    <source>
        <dbReference type="EMBL" id="SDZ24185.1"/>
    </source>
</evidence>
<proteinExistence type="predicted"/>
<gene>
    <name evidence="2" type="ORF">SAMN05660462_02342</name>
</gene>
<dbReference type="STRING" id="415015.SAMN05660462_02342"/>
<dbReference type="EMBL" id="FNQE01000027">
    <property type="protein sequence ID" value="SDZ24185.1"/>
    <property type="molecule type" value="Genomic_DNA"/>
</dbReference>
<dbReference type="OrthoDB" id="9833772at2"/>